<reference evidence="1" key="1">
    <citation type="submission" date="2021-03" db="EMBL/GenBank/DDBJ databases">
        <title>Antimicrobial resistance genes in bacteria isolated from Japanese honey, and their potential for conferring macrolide and lincosamide resistance in the American foulbrood pathogen Paenibacillus larvae.</title>
        <authorList>
            <person name="Okamoto M."/>
            <person name="Kumagai M."/>
            <person name="Kanamori H."/>
            <person name="Takamatsu D."/>
        </authorList>
    </citation>
    <scope>NUCLEOTIDE SEQUENCE</scope>
    <source>
        <strain evidence="1">J2TS6</strain>
    </source>
</reference>
<evidence type="ECO:0000313" key="1">
    <source>
        <dbReference type="EMBL" id="GIO32463.1"/>
    </source>
</evidence>
<dbReference type="AlphaFoldDB" id="A0A919XLM5"/>
<dbReference type="Proteomes" id="UP000679779">
    <property type="component" value="Unassembled WGS sequence"/>
</dbReference>
<evidence type="ECO:0000313" key="2">
    <source>
        <dbReference type="Proteomes" id="UP000679779"/>
    </source>
</evidence>
<organism evidence="1 2">
    <name type="scientific">Paenibacillus albilobatus</name>
    <dbReference type="NCBI Taxonomy" id="2716884"/>
    <lineage>
        <taxon>Bacteria</taxon>
        <taxon>Bacillati</taxon>
        <taxon>Bacillota</taxon>
        <taxon>Bacilli</taxon>
        <taxon>Bacillales</taxon>
        <taxon>Paenibacillaceae</taxon>
        <taxon>Paenibacillus</taxon>
    </lineage>
</organism>
<gene>
    <name evidence="1" type="ORF">J2TS6_36040</name>
</gene>
<sequence length="66" mass="7825">MPYAFAMASRWEVTPTYSRKERTRSCSVWILGPDAVILEPPEAREWITRRLEAMHRQYAELTPESR</sequence>
<proteinExistence type="predicted"/>
<evidence type="ECO:0008006" key="3">
    <source>
        <dbReference type="Google" id="ProtNLM"/>
    </source>
</evidence>
<accession>A0A919XLM5</accession>
<keyword evidence="2" id="KW-1185">Reference proteome</keyword>
<comment type="caution">
    <text evidence="1">The sequence shown here is derived from an EMBL/GenBank/DDBJ whole genome shotgun (WGS) entry which is preliminary data.</text>
</comment>
<protein>
    <recommendedName>
        <fullName evidence="3">WYL domain-containing protein</fullName>
    </recommendedName>
</protein>
<name>A0A919XLM5_9BACL</name>
<dbReference type="EMBL" id="BORQ01000004">
    <property type="protein sequence ID" value="GIO32463.1"/>
    <property type="molecule type" value="Genomic_DNA"/>
</dbReference>